<gene>
    <name evidence="3" type="ORF">TTHERM_00389770</name>
</gene>
<protein>
    <submittedName>
        <fullName evidence="3">Uncharacterized protein</fullName>
    </submittedName>
</protein>
<evidence type="ECO:0000313" key="3">
    <source>
        <dbReference type="EMBL" id="EAR99137.2"/>
    </source>
</evidence>
<feature type="coiled-coil region" evidence="1">
    <location>
        <begin position="277"/>
        <end position="354"/>
    </location>
</feature>
<feature type="region of interest" description="Disordered" evidence="2">
    <location>
        <begin position="106"/>
        <end position="210"/>
    </location>
</feature>
<reference evidence="4" key="1">
    <citation type="journal article" date="2006" name="PLoS Biol.">
        <title>Macronuclear genome sequence of the ciliate Tetrahymena thermophila, a model eukaryote.</title>
        <authorList>
            <person name="Eisen J.A."/>
            <person name="Coyne R.S."/>
            <person name="Wu M."/>
            <person name="Wu D."/>
            <person name="Thiagarajan M."/>
            <person name="Wortman J.R."/>
            <person name="Badger J.H."/>
            <person name="Ren Q."/>
            <person name="Amedeo P."/>
            <person name="Jones K.M."/>
            <person name="Tallon L.J."/>
            <person name="Delcher A.L."/>
            <person name="Salzberg S.L."/>
            <person name="Silva J.C."/>
            <person name="Haas B.J."/>
            <person name="Majoros W.H."/>
            <person name="Farzad M."/>
            <person name="Carlton J.M."/>
            <person name="Smith R.K. Jr."/>
            <person name="Garg J."/>
            <person name="Pearlman R.E."/>
            <person name="Karrer K.M."/>
            <person name="Sun L."/>
            <person name="Manning G."/>
            <person name="Elde N.C."/>
            <person name="Turkewitz A.P."/>
            <person name="Asai D.J."/>
            <person name="Wilkes D.E."/>
            <person name="Wang Y."/>
            <person name="Cai H."/>
            <person name="Collins K."/>
            <person name="Stewart B.A."/>
            <person name="Lee S.R."/>
            <person name="Wilamowska K."/>
            <person name="Weinberg Z."/>
            <person name="Ruzzo W.L."/>
            <person name="Wloga D."/>
            <person name="Gaertig J."/>
            <person name="Frankel J."/>
            <person name="Tsao C.-C."/>
            <person name="Gorovsky M.A."/>
            <person name="Keeling P.J."/>
            <person name="Waller R.F."/>
            <person name="Patron N.J."/>
            <person name="Cherry J.M."/>
            <person name="Stover N.A."/>
            <person name="Krieger C.J."/>
            <person name="del Toro C."/>
            <person name="Ryder H.F."/>
            <person name="Williamson S.C."/>
            <person name="Barbeau R.A."/>
            <person name="Hamilton E.P."/>
            <person name="Orias E."/>
        </authorList>
    </citation>
    <scope>NUCLEOTIDE SEQUENCE [LARGE SCALE GENOMIC DNA]</scope>
    <source>
        <strain evidence="4">SB210</strain>
    </source>
</reference>
<keyword evidence="4" id="KW-1185">Reference proteome</keyword>
<feature type="compositionally biased region" description="Polar residues" evidence="2">
    <location>
        <begin position="194"/>
        <end position="204"/>
    </location>
</feature>
<feature type="coiled-coil region" evidence="1">
    <location>
        <begin position="454"/>
        <end position="546"/>
    </location>
</feature>
<dbReference type="RefSeq" id="XP_001019382.2">
    <property type="nucleotide sequence ID" value="XM_001019382.2"/>
</dbReference>
<dbReference type="InParanoid" id="Q23RB1"/>
<keyword evidence="1" id="KW-0175">Coiled coil</keyword>
<name>Q23RB1_TETTS</name>
<evidence type="ECO:0000313" key="4">
    <source>
        <dbReference type="Proteomes" id="UP000009168"/>
    </source>
</evidence>
<feature type="compositionally biased region" description="Basic and acidic residues" evidence="2">
    <location>
        <begin position="106"/>
        <end position="132"/>
    </location>
</feature>
<dbReference type="KEGG" id="tet:TTHERM_00389770"/>
<feature type="compositionally biased region" description="Polar residues" evidence="2">
    <location>
        <begin position="158"/>
        <end position="185"/>
    </location>
</feature>
<dbReference type="EMBL" id="GG662644">
    <property type="protein sequence ID" value="EAR99137.2"/>
    <property type="molecule type" value="Genomic_DNA"/>
</dbReference>
<dbReference type="GeneID" id="7838863"/>
<dbReference type="AlphaFoldDB" id="Q23RB1"/>
<feature type="region of interest" description="Disordered" evidence="2">
    <location>
        <begin position="647"/>
        <end position="687"/>
    </location>
</feature>
<sequence length="687" mass="82972">MLNYQEEAERTLLGSRGSAKRSKSQAPTVQVKYYGKVYSICCDSPSTKQSIAETGYCKSYFKDLVKQIEKTKESELTENIKNLRIEYYHKRLANAINIVNERRKEIKHEKKQMVASQRKQDTEKRGKNKQDTLDDSETDSVLNYQRKEKNTPRKNGLSEFSINKRANSVNNSRNDTQSESQNDFITSPDMKMGTNRNQKQNIESASPVKQKYRNKNNDSELNFKRVIQYLKSNHKNPDISPPQDILKSSDDSPQFTKEIQKYNKKKQLEQFKASQELSIVLKELQKEEKEKDRIQKKIMKEMKDDQEEQYQMEKKRRKWRDELENKKEKEAEYEEQRKNQLNSFKYKMEQLKQKHGYEKDFLIQKKEQKERAQTEIKYKTLSQIHDNKEQESFKRTMLQTDLDQKMYCSEQMHNHQINQKKEQLREKFRQDKEIYDNYKKIEEDKINKNLRNFLDKLENNKMVAIKHIQDVMEKDKKKKEHISELNELRTNNIMQIQNQKEEQLTQREQKLQQYNKYILNKKKQDEEELNEKKEKALLRQMEIKDNEEIQKRKKEYEFQQYFQRDLDKKEKFIQEQDKLKLLDIARKENNIHQSLETERIQRNMDYVTQKILNKNSKFTELNKTVEILKTTIDDKKVDYSIFKLQKPKKEQSLENRSSTSFRPRESKSHFGKRESEVSSPFKRKLIC</sequence>
<dbReference type="HOGENOM" id="CLU_459689_0_0_1"/>
<dbReference type="Proteomes" id="UP000009168">
    <property type="component" value="Unassembled WGS sequence"/>
</dbReference>
<evidence type="ECO:0000256" key="1">
    <source>
        <dbReference type="SAM" id="Coils"/>
    </source>
</evidence>
<proteinExistence type="predicted"/>
<organism evidence="3 4">
    <name type="scientific">Tetrahymena thermophila (strain SB210)</name>
    <dbReference type="NCBI Taxonomy" id="312017"/>
    <lineage>
        <taxon>Eukaryota</taxon>
        <taxon>Sar</taxon>
        <taxon>Alveolata</taxon>
        <taxon>Ciliophora</taxon>
        <taxon>Intramacronucleata</taxon>
        <taxon>Oligohymenophorea</taxon>
        <taxon>Hymenostomatida</taxon>
        <taxon>Tetrahymenina</taxon>
        <taxon>Tetrahymenidae</taxon>
        <taxon>Tetrahymena</taxon>
    </lineage>
</organism>
<feature type="compositionally biased region" description="Basic and acidic residues" evidence="2">
    <location>
        <begin position="662"/>
        <end position="676"/>
    </location>
</feature>
<accession>Q23RB1</accession>
<evidence type="ECO:0000256" key="2">
    <source>
        <dbReference type="SAM" id="MobiDB-lite"/>
    </source>
</evidence>